<evidence type="ECO:0000313" key="2">
    <source>
        <dbReference type="EMBL" id="RCA10800.1"/>
    </source>
</evidence>
<proteinExistence type="predicted"/>
<evidence type="ECO:0000256" key="1">
    <source>
        <dbReference type="SAM" id="MobiDB-lite"/>
    </source>
</evidence>
<dbReference type="AlphaFoldDB" id="A0A367CFL8"/>
<name>A0A367CFL8_9ENTE</name>
<dbReference type="RefSeq" id="WP_113845712.1">
    <property type="nucleotide sequence ID" value="NZ_CAXUDG010000001.1"/>
</dbReference>
<feature type="region of interest" description="Disordered" evidence="1">
    <location>
        <begin position="54"/>
        <end position="109"/>
    </location>
</feature>
<gene>
    <name evidence="2" type="ORF">EA71_01553</name>
</gene>
<dbReference type="STRING" id="53345.LIU_09060"/>
<protein>
    <recommendedName>
        <fullName evidence="4">CsbD family protein</fullName>
    </recommendedName>
</protein>
<sequence length="109" mass="12706">MGTFKNQKDKVVGSAKEKIGELINKEELKDEGRTQAEIAKENEEKYQARINEIEDEQAEAEAKNQDLTKERTEKNERKKAPLPEAEHIPNQQKIDEQRMKHYTGIEEKL</sequence>
<organism evidence="2 3">
    <name type="scientific">Enterococcus durans</name>
    <dbReference type="NCBI Taxonomy" id="53345"/>
    <lineage>
        <taxon>Bacteria</taxon>
        <taxon>Bacillati</taxon>
        <taxon>Bacillota</taxon>
        <taxon>Bacilli</taxon>
        <taxon>Lactobacillales</taxon>
        <taxon>Enterococcaceae</taxon>
        <taxon>Enterococcus</taxon>
    </lineage>
</organism>
<dbReference type="Proteomes" id="UP000252797">
    <property type="component" value="Unassembled WGS sequence"/>
</dbReference>
<dbReference type="EMBL" id="LEPB01000004">
    <property type="protein sequence ID" value="RCA10800.1"/>
    <property type="molecule type" value="Genomic_DNA"/>
</dbReference>
<reference evidence="2 3" key="1">
    <citation type="submission" date="2015-06" db="EMBL/GenBank/DDBJ databases">
        <title>The Genome Sequence of Enterococcus durans 4EA1.</title>
        <authorList>
            <consortium name="The Broad Institute Genomics Platform"/>
            <consortium name="The Broad Institute Genome Sequencing Center for Infectious Disease"/>
            <person name="Earl A.M."/>
            <person name="Van Tyne D."/>
            <person name="Lebreton F."/>
            <person name="Saavedra J.T."/>
            <person name="Gilmore M.S."/>
            <person name="Manson Mcguire A."/>
            <person name="Clock S."/>
            <person name="Crupain M."/>
            <person name="Rangan U."/>
            <person name="Young S."/>
            <person name="Abouelleil A."/>
            <person name="Cao P."/>
            <person name="Chapman S.B."/>
            <person name="Griggs A."/>
            <person name="Priest M."/>
            <person name="Shea T."/>
            <person name="Wortman J."/>
            <person name="Nusbaum C."/>
            <person name="Birren B."/>
        </authorList>
    </citation>
    <scope>NUCLEOTIDE SEQUENCE [LARGE SCALE GENOMIC DNA]</scope>
    <source>
        <strain evidence="2 3">4EA1</strain>
    </source>
</reference>
<evidence type="ECO:0008006" key="4">
    <source>
        <dbReference type="Google" id="ProtNLM"/>
    </source>
</evidence>
<accession>A0A367CFL8</accession>
<feature type="compositionally biased region" description="Basic and acidic residues" evidence="1">
    <location>
        <begin position="60"/>
        <end position="109"/>
    </location>
</feature>
<comment type="caution">
    <text evidence="2">The sequence shown here is derived from an EMBL/GenBank/DDBJ whole genome shotgun (WGS) entry which is preliminary data.</text>
</comment>
<evidence type="ECO:0000313" key="3">
    <source>
        <dbReference type="Proteomes" id="UP000252797"/>
    </source>
</evidence>